<dbReference type="PANTHER" id="PTHR30273:SF2">
    <property type="entry name" value="PROTEIN FECR"/>
    <property type="match status" value="1"/>
</dbReference>
<dbReference type="PIRSF" id="PIRSF018266">
    <property type="entry name" value="FecR"/>
    <property type="match status" value="1"/>
</dbReference>
<dbReference type="InterPro" id="IPR032508">
    <property type="entry name" value="FecR_C"/>
</dbReference>
<reference evidence="4" key="1">
    <citation type="submission" date="2023-06" db="EMBL/GenBank/DDBJ databases">
        <title>Genomic of Agaribacillus aureum.</title>
        <authorList>
            <person name="Wang G."/>
        </authorList>
    </citation>
    <scope>NUCLEOTIDE SEQUENCE</scope>
    <source>
        <strain evidence="4">BMA12</strain>
    </source>
</reference>
<dbReference type="InterPro" id="IPR006860">
    <property type="entry name" value="FecR"/>
</dbReference>
<evidence type="ECO:0000259" key="2">
    <source>
        <dbReference type="Pfam" id="PF04773"/>
    </source>
</evidence>
<dbReference type="Proteomes" id="UP001172083">
    <property type="component" value="Unassembled WGS sequence"/>
</dbReference>
<feature type="transmembrane region" description="Helical" evidence="1">
    <location>
        <begin position="123"/>
        <end position="144"/>
    </location>
</feature>
<evidence type="ECO:0000256" key="1">
    <source>
        <dbReference type="SAM" id="Phobius"/>
    </source>
</evidence>
<organism evidence="4 5">
    <name type="scientific">Agaribacillus aureus</name>
    <dbReference type="NCBI Taxonomy" id="3051825"/>
    <lineage>
        <taxon>Bacteria</taxon>
        <taxon>Pseudomonadati</taxon>
        <taxon>Bacteroidota</taxon>
        <taxon>Cytophagia</taxon>
        <taxon>Cytophagales</taxon>
        <taxon>Splendidivirgaceae</taxon>
        <taxon>Agaribacillus</taxon>
    </lineage>
</organism>
<dbReference type="Pfam" id="PF04773">
    <property type="entry name" value="FecR"/>
    <property type="match status" value="1"/>
</dbReference>
<evidence type="ECO:0000313" key="5">
    <source>
        <dbReference type="Proteomes" id="UP001172083"/>
    </source>
</evidence>
<dbReference type="Gene3D" id="2.60.120.1440">
    <property type="match status" value="1"/>
</dbReference>
<name>A0ABT8L652_9BACT</name>
<keyword evidence="5" id="KW-1185">Reference proteome</keyword>
<evidence type="ECO:0000313" key="4">
    <source>
        <dbReference type="EMBL" id="MDN5213173.1"/>
    </source>
</evidence>
<dbReference type="Gene3D" id="3.55.50.30">
    <property type="match status" value="1"/>
</dbReference>
<accession>A0ABT8L652</accession>
<keyword evidence="1" id="KW-0472">Membrane</keyword>
<comment type="caution">
    <text evidence="4">The sequence shown here is derived from an EMBL/GenBank/DDBJ whole genome shotgun (WGS) entry which is preliminary data.</text>
</comment>
<dbReference type="RefSeq" id="WP_346758513.1">
    <property type="nucleotide sequence ID" value="NZ_JAUJEB010000002.1"/>
</dbReference>
<evidence type="ECO:0000259" key="3">
    <source>
        <dbReference type="Pfam" id="PF16344"/>
    </source>
</evidence>
<keyword evidence="1" id="KW-0812">Transmembrane</keyword>
<sequence>MGTNIVKTESVIDLEGPERRALHFDKKHMEYSKFEVEDFIMDPFFQKWVLESDEMADTFWKAWLLDHPEKKAQVEEAIGVIKTLKFKNNKLSKEDFQDLWKDIIADRRTGQYRLSKPRIPVKLVWSGVAAAFLVLCLAAGYLFFGNPIFSHDQVAWQTGFGEKKEIILPDSSVVILNANSKLQYPGAWDDDQERTVQLNGEAFFSIIHKKNNQKFVVHSGDLNIEVLGTAFNVNNRRGSNKVILNKGSVRLDLSAMDWQEWTHQSNESYLLMEPGEMVVVDRDEKEISKKIVNPEKYTSWTEGVLIFDKTPLEEVIRMIEDNYGYAVYTGNLNVRELDFTGELYSTELDLILEYLSETFDLKVKKENKKIMLIKDD</sequence>
<dbReference type="InterPro" id="IPR012373">
    <property type="entry name" value="Ferrdict_sens_TM"/>
</dbReference>
<gene>
    <name evidence="4" type="ORF">QQ020_13985</name>
</gene>
<dbReference type="EMBL" id="JAUJEB010000002">
    <property type="protein sequence ID" value="MDN5213173.1"/>
    <property type="molecule type" value="Genomic_DNA"/>
</dbReference>
<feature type="domain" description="Protein FecR C-terminal" evidence="3">
    <location>
        <begin position="305"/>
        <end position="371"/>
    </location>
</feature>
<proteinExistence type="predicted"/>
<feature type="domain" description="FecR protein" evidence="2">
    <location>
        <begin position="156"/>
        <end position="250"/>
    </location>
</feature>
<protein>
    <submittedName>
        <fullName evidence="4">FecR domain-containing protein</fullName>
    </submittedName>
</protein>
<dbReference type="Pfam" id="PF16344">
    <property type="entry name" value="FecR_C"/>
    <property type="match status" value="1"/>
</dbReference>
<keyword evidence="1" id="KW-1133">Transmembrane helix</keyword>
<dbReference type="PANTHER" id="PTHR30273">
    <property type="entry name" value="PERIPLASMIC SIGNAL SENSOR AND SIGMA FACTOR ACTIVATOR FECR-RELATED"/>
    <property type="match status" value="1"/>
</dbReference>